<proteinExistence type="predicted"/>
<protein>
    <recommendedName>
        <fullName evidence="2">Kinesin-like domain-containing protein</fullName>
    </recommendedName>
</protein>
<feature type="domain" description="Kinesin-like" evidence="2">
    <location>
        <begin position="735"/>
        <end position="795"/>
    </location>
</feature>
<evidence type="ECO:0000256" key="1">
    <source>
        <dbReference type="SAM" id="MobiDB-lite"/>
    </source>
</evidence>
<feature type="compositionally biased region" description="Polar residues" evidence="1">
    <location>
        <begin position="1038"/>
        <end position="1047"/>
    </location>
</feature>
<feature type="region of interest" description="Disordered" evidence="1">
    <location>
        <begin position="960"/>
        <end position="1018"/>
    </location>
</feature>
<dbReference type="EMBL" id="GEEE01008212">
    <property type="protein sequence ID" value="JAP55013.1"/>
    <property type="molecule type" value="Transcribed_RNA"/>
</dbReference>
<feature type="compositionally biased region" description="Basic and acidic residues" evidence="1">
    <location>
        <begin position="186"/>
        <end position="196"/>
    </location>
</feature>
<dbReference type="Pfam" id="PF12473">
    <property type="entry name" value="DUF3694"/>
    <property type="match status" value="1"/>
</dbReference>
<dbReference type="InterPro" id="IPR022164">
    <property type="entry name" value="Kinesin-like"/>
</dbReference>
<feature type="region of interest" description="Disordered" evidence="1">
    <location>
        <begin position="1"/>
        <end position="100"/>
    </location>
</feature>
<feature type="compositionally biased region" description="Polar residues" evidence="1">
    <location>
        <begin position="20"/>
        <end position="39"/>
    </location>
</feature>
<dbReference type="EMBL" id="GEEE01018241">
    <property type="protein sequence ID" value="JAP44984.1"/>
    <property type="molecule type" value="Transcribed_RNA"/>
</dbReference>
<feature type="region of interest" description="Disordered" evidence="1">
    <location>
        <begin position="921"/>
        <end position="947"/>
    </location>
</feature>
<feature type="compositionally biased region" description="Polar residues" evidence="1">
    <location>
        <begin position="987"/>
        <end position="1004"/>
    </location>
</feature>
<feature type="region of interest" description="Disordered" evidence="1">
    <location>
        <begin position="427"/>
        <end position="448"/>
    </location>
</feature>
<feature type="compositionally biased region" description="Polar residues" evidence="1">
    <location>
        <begin position="67"/>
        <end position="98"/>
    </location>
</feature>
<dbReference type="AlphaFoldDB" id="A0A0X3NYZ0"/>
<feature type="compositionally biased region" description="Polar residues" evidence="1">
    <location>
        <begin position="427"/>
        <end position="445"/>
    </location>
</feature>
<accession>A0A0X3NYZ0</accession>
<organism evidence="3">
    <name type="scientific">Schistocephalus solidus</name>
    <name type="common">Tapeworm</name>
    <dbReference type="NCBI Taxonomy" id="70667"/>
    <lineage>
        <taxon>Eukaryota</taxon>
        <taxon>Metazoa</taxon>
        <taxon>Spiralia</taxon>
        <taxon>Lophotrochozoa</taxon>
        <taxon>Platyhelminthes</taxon>
        <taxon>Cestoda</taxon>
        <taxon>Eucestoda</taxon>
        <taxon>Diphyllobothriidea</taxon>
        <taxon>Diphyllobothriidae</taxon>
        <taxon>Schistocephalus</taxon>
    </lineage>
</organism>
<evidence type="ECO:0000313" key="3">
    <source>
        <dbReference type="EMBL" id="JAP44984.1"/>
    </source>
</evidence>
<name>A0A0X3NYZ0_SCHSO</name>
<gene>
    <name evidence="3" type="ORF">TR168240</name>
</gene>
<feature type="compositionally biased region" description="Basic and acidic residues" evidence="1">
    <location>
        <begin position="971"/>
        <end position="985"/>
    </location>
</feature>
<feature type="compositionally biased region" description="Basic and acidic residues" evidence="1">
    <location>
        <begin position="1056"/>
        <end position="1068"/>
    </location>
</feature>
<feature type="region of interest" description="Disordered" evidence="1">
    <location>
        <begin position="1030"/>
        <end position="1068"/>
    </location>
</feature>
<feature type="region of interest" description="Disordered" evidence="1">
    <location>
        <begin position="186"/>
        <end position="209"/>
    </location>
</feature>
<evidence type="ECO:0000259" key="2">
    <source>
        <dbReference type="Pfam" id="PF12473"/>
    </source>
</evidence>
<feature type="compositionally biased region" description="Polar residues" evidence="1">
    <location>
        <begin position="921"/>
        <end position="931"/>
    </location>
</feature>
<reference evidence="3" key="1">
    <citation type="submission" date="2016-01" db="EMBL/GenBank/DDBJ databases">
        <title>Reference transcriptome for the parasite Schistocephalus solidus: insights into the molecular evolution of parasitism.</title>
        <authorList>
            <person name="Hebert F.O."/>
            <person name="Grambauer S."/>
            <person name="Barber I."/>
            <person name="Landry C.R."/>
            <person name="Aubin-Horth N."/>
        </authorList>
    </citation>
    <scope>NUCLEOTIDE SEQUENCE</scope>
</reference>
<sequence>MSQRQLPSVAKLVRHRSPSIRATDSGTDLGNLGRQQTLDLRSRSRGSFRGKSEPHSQQRQRPPPLTPSQFAGQTNHALSPSLSTPDATNPACDSSKVSENAHDFEDVRDRLVQAVMLTERANSLSAEQRLGLHYQVSLQVPISCLNQAKRGAQALQCEPVIDVQRGGARLRSFSLARMQENIRDLESSRDNDKQFHTNDSSAVTTPSPNDQVFFRLDGNKGAQCKTCPPTGNAFARKGDLVLIGVANVYLRCLLFVTEFSYLAPIISTQGEIVGKILMELTSSLLPPEPLEFGPGGQKGTSFHQSDLPDLLERNAGNSGAIVNIGVRIVRASGIPSSFSKMILCHYHIFCADEPIVVLPKLESFSRAEGAHSAEDQAQEFERTQKCIFDHTQSFQVTLSNDLIERLGESAVSVEVYGNLSSQMFSNNGDSRPLQRMSSNLQQGQPESRRLGTKLRRYKSDVADEAAKVLSPLDAHHSARTNASMTAARLAEEWLKLQRRIDLWVAIEELTEDGTYKKVSVTPAADVKTGGIYQLRQGLNRRIRIFVRANELTKKERGVLPVECEAVTQVSVGCISRISYEPGSSADGTARLRSSPDSYQEADLERLRQRWCEAMDKWQSYLQTNLQSLAKKEQKSSLDEAREGYLLNRWVSSIQERDAILVPPAGSGLPGAPASGNPPAGMEYHNSLLFVDLQSEGNQLNQNLWVGANSYLDGEETAIKEGRAFVTLPMIKRYATLIGAVASWDTNLHDDSFLNKITPAGERIYLIVCVHILLSKPTLMTLVLRKRICINICRRNPIANIFRSPFSRMVNTEKEPTLWTGIAYQFVAGIPQISRNYAPNATLYTDQEDNHLADTTETYAEQYMRTIQAVNSELYLDGLRQEVALQEALSTQQNRRQSAEINALAYSTNKISLQRQNVTKEQTVEVSRSRSFGSEGKSPLLRGQPPRGGIWRHTTTLFNLPLSSAPTNAPCDEEKSKIEVSAEEKGATSPSSSLKRPPLMQSSDTGVPLRQPIISNPVANESELRRLLDGFKVDRSRLGTKSQPMNSHSVEENMAWTRREREKLSNSQK</sequence>
<feature type="compositionally biased region" description="Polar residues" evidence="1">
    <location>
        <begin position="197"/>
        <end position="209"/>
    </location>
</feature>